<sequence>MEHHLAAMPYRSYQSQLQQGIIGVPNVGHGIQIPHHAYQAQQQELIGVFTKRYNEMAAQQFVDCIRCNSTHLNFPSGDIPENYCVSCLVSTANLANGLLLQQSEILNRRTALFNRINQFPSHQVNKFKTEECTKVPKCVNGMDCMFLHPGEKFKNIHSTLMRGIIFPQAPPSFPLMQGIFTAHYIEVVPYQFADCYRCNPKPWVVTGNIVMPDNQCVLCLVNMSKWRAHLEAENVDLLHKNVEMEVMIRILEVYQEIKGKTKMCTIVDCADLKCPFAHDEAELVPIQPPFSQGLLGPVLQDI</sequence>
<reference evidence="1 2" key="1">
    <citation type="journal article" date="2018" name="Front. Plant Sci.">
        <title>Red Clover (Trifolium pratense) and Zigzag Clover (T. medium) - A Picture of Genomic Similarities and Differences.</title>
        <authorList>
            <person name="Dluhosova J."/>
            <person name="Istvanek J."/>
            <person name="Nedelnik J."/>
            <person name="Repkova J."/>
        </authorList>
    </citation>
    <scope>NUCLEOTIDE SEQUENCE [LARGE SCALE GENOMIC DNA]</scope>
    <source>
        <strain evidence="2">cv. 10/8</strain>
        <tissue evidence="1">Leaf</tissue>
    </source>
</reference>
<evidence type="ECO:0008006" key="3">
    <source>
        <dbReference type="Google" id="ProtNLM"/>
    </source>
</evidence>
<proteinExistence type="predicted"/>
<gene>
    <name evidence="1" type="ORF">A2U01_0000986</name>
</gene>
<organism evidence="1 2">
    <name type="scientific">Trifolium medium</name>
    <dbReference type="NCBI Taxonomy" id="97028"/>
    <lineage>
        <taxon>Eukaryota</taxon>
        <taxon>Viridiplantae</taxon>
        <taxon>Streptophyta</taxon>
        <taxon>Embryophyta</taxon>
        <taxon>Tracheophyta</taxon>
        <taxon>Spermatophyta</taxon>
        <taxon>Magnoliopsida</taxon>
        <taxon>eudicotyledons</taxon>
        <taxon>Gunneridae</taxon>
        <taxon>Pentapetalae</taxon>
        <taxon>rosids</taxon>
        <taxon>fabids</taxon>
        <taxon>Fabales</taxon>
        <taxon>Fabaceae</taxon>
        <taxon>Papilionoideae</taxon>
        <taxon>50 kb inversion clade</taxon>
        <taxon>NPAAA clade</taxon>
        <taxon>Hologalegina</taxon>
        <taxon>IRL clade</taxon>
        <taxon>Trifolieae</taxon>
        <taxon>Trifolium</taxon>
    </lineage>
</organism>
<dbReference type="Proteomes" id="UP000265520">
    <property type="component" value="Unassembled WGS sequence"/>
</dbReference>
<accession>A0A392LZ07</accession>
<keyword evidence="2" id="KW-1185">Reference proteome</keyword>
<evidence type="ECO:0000313" key="1">
    <source>
        <dbReference type="EMBL" id="MCH80221.1"/>
    </source>
</evidence>
<comment type="caution">
    <text evidence="1">The sequence shown here is derived from an EMBL/GenBank/DDBJ whole genome shotgun (WGS) entry which is preliminary data.</text>
</comment>
<name>A0A392LZ07_9FABA</name>
<evidence type="ECO:0000313" key="2">
    <source>
        <dbReference type="Proteomes" id="UP000265520"/>
    </source>
</evidence>
<dbReference type="EMBL" id="LXQA010000808">
    <property type="protein sequence ID" value="MCH80221.1"/>
    <property type="molecule type" value="Genomic_DNA"/>
</dbReference>
<dbReference type="AlphaFoldDB" id="A0A392LZ07"/>
<protein>
    <recommendedName>
        <fullName evidence="3">C3H1-type domain-containing protein</fullName>
    </recommendedName>
</protein>